<dbReference type="InterPro" id="IPR037197">
    <property type="entry name" value="WWE_dom_sf"/>
</dbReference>
<evidence type="ECO:0000256" key="11">
    <source>
        <dbReference type="PROSITE-ProRule" id="PRU00723"/>
    </source>
</evidence>
<dbReference type="Gene3D" id="3.30.720.50">
    <property type="match status" value="1"/>
</dbReference>
<keyword evidence="7 11" id="KW-0863">Zinc-finger</keyword>
<evidence type="ECO:0000256" key="9">
    <source>
        <dbReference type="ARBA" id="ARBA00023242"/>
    </source>
</evidence>
<gene>
    <name evidence="16" type="ORF">ACJMK2_008292</name>
</gene>
<dbReference type="SMART" id="SM00356">
    <property type="entry name" value="ZnF_C3H1"/>
    <property type="match status" value="3"/>
</dbReference>
<feature type="domain" description="C3H1-type" evidence="13">
    <location>
        <begin position="367"/>
        <end position="394"/>
    </location>
</feature>
<feature type="domain" description="WWE" evidence="14">
    <location>
        <begin position="467"/>
        <end position="554"/>
    </location>
</feature>
<keyword evidence="9" id="KW-0539">Nucleus</keyword>
<evidence type="ECO:0000256" key="3">
    <source>
        <dbReference type="ARBA" id="ARBA00022490"/>
    </source>
</evidence>
<dbReference type="EMBL" id="JBJQND010000011">
    <property type="protein sequence ID" value="KAL3862314.1"/>
    <property type="molecule type" value="Genomic_DNA"/>
</dbReference>
<evidence type="ECO:0000256" key="7">
    <source>
        <dbReference type="ARBA" id="ARBA00022771"/>
    </source>
</evidence>
<dbReference type="PROSITE" id="PS50918">
    <property type="entry name" value="WWE"/>
    <property type="match status" value="1"/>
</dbReference>
<dbReference type="PROSITE" id="PS50103">
    <property type="entry name" value="ZF_C3H1"/>
    <property type="match status" value="3"/>
</dbReference>
<dbReference type="PROSITE" id="PS51059">
    <property type="entry name" value="PARP_CATALYTIC"/>
    <property type="match status" value="1"/>
</dbReference>
<evidence type="ECO:0000256" key="6">
    <source>
        <dbReference type="ARBA" id="ARBA00022737"/>
    </source>
</evidence>
<dbReference type="InterPro" id="IPR004170">
    <property type="entry name" value="WWE_dom"/>
</dbReference>
<evidence type="ECO:0008006" key="18">
    <source>
        <dbReference type="Google" id="ProtNLM"/>
    </source>
</evidence>
<organism evidence="16 17">
    <name type="scientific">Sinanodonta woodiana</name>
    <name type="common">Chinese pond mussel</name>
    <name type="synonym">Anodonta woodiana</name>
    <dbReference type="NCBI Taxonomy" id="1069815"/>
    <lineage>
        <taxon>Eukaryota</taxon>
        <taxon>Metazoa</taxon>
        <taxon>Spiralia</taxon>
        <taxon>Lophotrochozoa</taxon>
        <taxon>Mollusca</taxon>
        <taxon>Bivalvia</taxon>
        <taxon>Autobranchia</taxon>
        <taxon>Heteroconchia</taxon>
        <taxon>Palaeoheterodonta</taxon>
        <taxon>Unionida</taxon>
        <taxon>Unionoidea</taxon>
        <taxon>Unionidae</taxon>
        <taxon>Unioninae</taxon>
        <taxon>Sinanodonta</taxon>
    </lineage>
</organism>
<evidence type="ECO:0000259" key="15">
    <source>
        <dbReference type="PROSITE" id="PS51059"/>
    </source>
</evidence>
<feature type="zinc finger region" description="C3H1-type" evidence="11">
    <location>
        <begin position="217"/>
        <end position="239"/>
    </location>
</feature>
<feature type="zinc finger region" description="C3H1-type" evidence="11">
    <location>
        <begin position="367"/>
        <end position="394"/>
    </location>
</feature>
<proteinExistence type="inferred from homology"/>
<keyword evidence="4" id="KW-0597">Phosphoprotein</keyword>
<dbReference type="InterPro" id="IPR051712">
    <property type="entry name" value="ARTD-AVP"/>
</dbReference>
<dbReference type="InterPro" id="IPR057602">
    <property type="entry name" value="Zfn-CCCH_PARP12"/>
</dbReference>
<accession>A0ABD3VL48</accession>
<feature type="zinc finger region" description="C3H1-type" evidence="11">
    <location>
        <begin position="133"/>
        <end position="154"/>
    </location>
</feature>
<evidence type="ECO:0000256" key="1">
    <source>
        <dbReference type="ARBA" id="ARBA00004123"/>
    </source>
</evidence>
<comment type="caution">
    <text evidence="16">The sequence shown here is derived from an EMBL/GenBank/DDBJ whole genome shotgun (WGS) entry which is preliminary data.</text>
</comment>
<feature type="region of interest" description="Disordered" evidence="12">
    <location>
        <begin position="314"/>
        <end position="362"/>
    </location>
</feature>
<dbReference type="SMART" id="SM00678">
    <property type="entry name" value="WWE"/>
    <property type="match status" value="1"/>
</dbReference>
<dbReference type="GO" id="GO:0008270">
    <property type="term" value="F:zinc ion binding"/>
    <property type="evidence" value="ECO:0007669"/>
    <property type="project" value="UniProtKB-KW"/>
</dbReference>
<dbReference type="InterPro" id="IPR000571">
    <property type="entry name" value="Znf_CCCH"/>
</dbReference>
<dbReference type="CDD" id="cd01439">
    <property type="entry name" value="TCCD_inducible_PARP_like"/>
    <property type="match status" value="1"/>
</dbReference>
<dbReference type="Proteomes" id="UP001634394">
    <property type="component" value="Unassembled WGS sequence"/>
</dbReference>
<dbReference type="Gene3D" id="3.30.1370.210">
    <property type="match status" value="1"/>
</dbReference>
<keyword evidence="8 11" id="KW-0862">Zinc</keyword>
<evidence type="ECO:0000256" key="5">
    <source>
        <dbReference type="ARBA" id="ARBA00022723"/>
    </source>
</evidence>
<dbReference type="AlphaFoldDB" id="A0ABD3VL48"/>
<dbReference type="InterPro" id="IPR012317">
    <property type="entry name" value="Poly(ADP-ribose)pol_cat_dom"/>
</dbReference>
<sequence>MAFSKNRIPATMLMQQQPQLSAPAGIDPNVEIVRLTLKILCSKQRPLSLMEIQSELCNQSAGGFINSQFISTLSIFQLNGILNCYPDHFALVRISPYQTAVKPQTRIELCKIHCSKNGHCPGRPNVSCNGLHICKFYILDSCKIGNCKYGHDLTTQHNMQIRHDYLLDHLKIKELKYLLNLAENRSETTFPRICKFYNNEGGCRYQQQGKSCPHLHICKHYIMDKCSFGPRCKRNHNILADDIRDILTRYKINISRTPKEIIAELQEALSKDEDSKSETSEILDQRFTTASSLVSKRCKSTPNLVMQQMSLSPYSSAPVTDSDEGSAVDSKGVPVGARIKSSRSGKHHQSRSKKENTLERQLSVDSTQGTHICLYNLRGQCWFKDSCRNVHKNMPYQWQIRYQSDGVWEDLGEEDNLYVELNFCNPECDDCFSEDRYGHPIRIFFDKMEAQTGDKKNLEVRRLSTVSSEDAENQPLATRWRWFWQDQRREWVEYGSKNMTGYQTNVVSDVIEQRYLANPKGQCQFATLGHKYIMDFNMMIQQNMDTKTSRRVKRRPEHVSPQEAKKRKLQPVQSGVLASQRVSGAGIGVKPCIVPSTWSVQHGQDLIDIFSRVEVKKKFNREEYQKVETLFMESMPSTTSIISVERIENGELWSNYHNKKDKMQRKNPGLKELNLFHGTQSQYIDAICRQGFDFRLSGLTTGTRHGKGSYFAKTAKFADRYTERGSLCIVFLVRVMAGDYTLGDKTYTRPPLKDPKDPCSDLYDSCVDNVKNPEIFVIFDNYQVYPEYVIKYNMNYTCI</sequence>
<comment type="similarity">
    <text evidence="10">Belongs to the ARTD/PARP family.</text>
</comment>
<keyword evidence="17" id="KW-1185">Reference proteome</keyword>
<dbReference type="PANTHER" id="PTHR45740:SF2">
    <property type="entry name" value="POLY [ADP-RIBOSE] POLYMERASE"/>
    <property type="match status" value="1"/>
</dbReference>
<dbReference type="Gene3D" id="3.90.228.10">
    <property type="match status" value="1"/>
</dbReference>
<evidence type="ECO:0000313" key="16">
    <source>
        <dbReference type="EMBL" id="KAL3862314.1"/>
    </source>
</evidence>
<dbReference type="GO" id="GO:0005737">
    <property type="term" value="C:cytoplasm"/>
    <property type="evidence" value="ECO:0007669"/>
    <property type="project" value="UniProtKB-SubCell"/>
</dbReference>
<feature type="compositionally biased region" description="Basic residues" evidence="12">
    <location>
        <begin position="340"/>
        <end position="351"/>
    </location>
</feature>
<protein>
    <recommendedName>
        <fullName evidence="18">Poly [ADP-ribose] polymerase 12</fullName>
    </recommendedName>
</protein>
<dbReference type="InterPro" id="IPR018123">
    <property type="entry name" value="WWE-dom_subgr"/>
</dbReference>
<evidence type="ECO:0000259" key="13">
    <source>
        <dbReference type="PROSITE" id="PS50103"/>
    </source>
</evidence>
<dbReference type="Pfam" id="PF25261">
    <property type="entry name" value="zf-CCCH_PARP12"/>
    <property type="match status" value="1"/>
</dbReference>
<dbReference type="GO" id="GO:0005634">
    <property type="term" value="C:nucleus"/>
    <property type="evidence" value="ECO:0007669"/>
    <property type="project" value="UniProtKB-SubCell"/>
</dbReference>
<evidence type="ECO:0000313" key="17">
    <source>
        <dbReference type="Proteomes" id="UP001634394"/>
    </source>
</evidence>
<feature type="domain" description="C3H1-type" evidence="13">
    <location>
        <begin position="217"/>
        <end position="239"/>
    </location>
</feature>
<evidence type="ECO:0000256" key="8">
    <source>
        <dbReference type="ARBA" id="ARBA00022833"/>
    </source>
</evidence>
<evidence type="ECO:0000256" key="10">
    <source>
        <dbReference type="ARBA" id="ARBA00024347"/>
    </source>
</evidence>
<name>A0ABD3VL48_SINWO</name>
<keyword evidence="6" id="KW-0677">Repeat</keyword>
<dbReference type="SUPFAM" id="SSF56399">
    <property type="entry name" value="ADP-ribosylation"/>
    <property type="match status" value="1"/>
</dbReference>
<keyword evidence="3" id="KW-0963">Cytoplasm</keyword>
<dbReference type="Gene3D" id="1.20.120.1350">
    <property type="entry name" value="Pneumovirus matrix protein 2 (M2), zinc-binding domain"/>
    <property type="match status" value="1"/>
</dbReference>
<feature type="domain" description="C3H1-type" evidence="13">
    <location>
        <begin position="133"/>
        <end position="154"/>
    </location>
</feature>
<comment type="subcellular location">
    <subcellularLocation>
        <location evidence="2">Cytoplasm</location>
    </subcellularLocation>
    <subcellularLocation>
        <location evidence="1">Nucleus</location>
    </subcellularLocation>
</comment>
<evidence type="ECO:0000259" key="14">
    <source>
        <dbReference type="PROSITE" id="PS50918"/>
    </source>
</evidence>
<evidence type="ECO:0000256" key="2">
    <source>
        <dbReference type="ARBA" id="ARBA00004496"/>
    </source>
</evidence>
<dbReference type="Pfam" id="PF02825">
    <property type="entry name" value="WWE"/>
    <property type="match status" value="1"/>
</dbReference>
<dbReference type="PANTHER" id="PTHR45740">
    <property type="entry name" value="POLY [ADP-RIBOSE] POLYMERASE"/>
    <property type="match status" value="1"/>
</dbReference>
<dbReference type="Pfam" id="PF00644">
    <property type="entry name" value="PARP"/>
    <property type="match status" value="1"/>
</dbReference>
<feature type="region of interest" description="Disordered" evidence="12">
    <location>
        <begin position="546"/>
        <end position="571"/>
    </location>
</feature>
<reference evidence="16 17" key="1">
    <citation type="submission" date="2024-11" db="EMBL/GenBank/DDBJ databases">
        <title>Chromosome-level genome assembly of the freshwater bivalve Anodonta woodiana.</title>
        <authorList>
            <person name="Chen X."/>
        </authorList>
    </citation>
    <scope>NUCLEOTIDE SEQUENCE [LARGE SCALE GENOMIC DNA]</scope>
    <source>
        <strain evidence="16">MN2024</strain>
        <tissue evidence="16">Gills</tissue>
    </source>
</reference>
<evidence type="ECO:0000256" key="4">
    <source>
        <dbReference type="ARBA" id="ARBA00022553"/>
    </source>
</evidence>
<dbReference type="SUPFAM" id="SSF117839">
    <property type="entry name" value="WWE domain"/>
    <property type="match status" value="1"/>
</dbReference>
<feature type="domain" description="PARP catalytic" evidence="15">
    <location>
        <begin position="594"/>
        <end position="799"/>
    </location>
</feature>
<evidence type="ECO:0000256" key="12">
    <source>
        <dbReference type="SAM" id="MobiDB-lite"/>
    </source>
</evidence>
<keyword evidence="5 11" id="KW-0479">Metal-binding</keyword>